<evidence type="ECO:0000313" key="2">
    <source>
        <dbReference type="Proteomes" id="UP001307889"/>
    </source>
</evidence>
<dbReference type="Proteomes" id="UP001307889">
    <property type="component" value="Chromosome 3"/>
</dbReference>
<proteinExistence type="predicted"/>
<sequence>MEWITPPITLTATATEGRLGLFLDSQRPRCLTQIPRALLCCYVSGARGPRLRPPLFLAVKVTLTFTFSTLCNLSQTVIQYKSHLYASGKR</sequence>
<reference evidence="1 2" key="1">
    <citation type="submission" date="2023-09" db="EMBL/GenBank/DDBJ databases">
        <title>Nesidiocoris tenuis whole genome shotgun sequence.</title>
        <authorList>
            <person name="Shibata T."/>
            <person name="Shimoda M."/>
            <person name="Kobayashi T."/>
            <person name="Uehara T."/>
        </authorList>
    </citation>
    <scope>NUCLEOTIDE SEQUENCE [LARGE SCALE GENOMIC DNA]</scope>
    <source>
        <strain evidence="1 2">Japan</strain>
    </source>
</reference>
<dbReference type="EMBL" id="AP028911">
    <property type="protein sequence ID" value="BES91802.1"/>
    <property type="molecule type" value="Genomic_DNA"/>
</dbReference>
<organism evidence="1 2">
    <name type="scientific">Nesidiocoris tenuis</name>
    <dbReference type="NCBI Taxonomy" id="355587"/>
    <lineage>
        <taxon>Eukaryota</taxon>
        <taxon>Metazoa</taxon>
        <taxon>Ecdysozoa</taxon>
        <taxon>Arthropoda</taxon>
        <taxon>Hexapoda</taxon>
        <taxon>Insecta</taxon>
        <taxon>Pterygota</taxon>
        <taxon>Neoptera</taxon>
        <taxon>Paraneoptera</taxon>
        <taxon>Hemiptera</taxon>
        <taxon>Heteroptera</taxon>
        <taxon>Panheteroptera</taxon>
        <taxon>Cimicomorpha</taxon>
        <taxon>Miridae</taxon>
        <taxon>Dicyphina</taxon>
        <taxon>Nesidiocoris</taxon>
    </lineage>
</organism>
<name>A0ABN7AKI1_9HEMI</name>
<protein>
    <submittedName>
        <fullName evidence="1">Uncharacterized protein</fullName>
    </submittedName>
</protein>
<gene>
    <name evidence="1" type="ORF">NTJ_04610</name>
</gene>
<accession>A0ABN7AKI1</accession>
<evidence type="ECO:0000313" key="1">
    <source>
        <dbReference type="EMBL" id="BES91802.1"/>
    </source>
</evidence>
<keyword evidence="2" id="KW-1185">Reference proteome</keyword>